<evidence type="ECO:0000313" key="3">
    <source>
        <dbReference type="Proteomes" id="UP001149074"/>
    </source>
</evidence>
<dbReference type="EMBL" id="JAPQKI010000011">
    <property type="protein sequence ID" value="KAJ5082698.1"/>
    <property type="molecule type" value="Genomic_DNA"/>
</dbReference>
<sequence>SNDPALKCKARSHAVGHGLRNKRKLQQNSSQNFRIFHLGTDDGQGPLEIPVLSSSDSLGPSDPFRMLALESPKLQALLSRQSSRQPMEPVFSVFDELVLPNFRQIIRNEIDDHALLNAIMLTFSLRTTSGRINSEFLAYQNEVLRSIRQRMDSPESTISESTLGTIVLLAGVEAQLGLPSHVQLHMGAVHQILNLCRKKGIYLSDSIKRAIFWSDLNASVMTGSCRVVDHTTFSELQWKRDPFTPNFFILPPGFQTYSQYLGRSFCEVLKDVFALQCIRESGVPGREDAISMAHIDNHHASIQSRLLSLPGHSCISKCCHVAAYLCSTMLRCKLWRTSTIPSHLSLQLLCELQQATKASVFDASPDLLTWLLHIGGAFAPAGAIRSGYIQILHAKSRKGLYISWPELLGILKQFIWSDKAFLIQVKTFWEETALGEPTQSARFSITEL</sequence>
<reference evidence="2" key="2">
    <citation type="journal article" date="2023" name="IMA Fungus">
        <title>Comparative genomic study of the Penicillium genus elucidates a diverse pangenome and 15 lateral gene transfer events.</title>
        <authorList>
            <person name="Petersen C."/>
            <person name="Sorensen T."/>
            <person name="Nielsen M.R."/>
            <person name="Sondergaard T.E."/>
            <person name="Sorensen J.L."/>
            <person name="Fitzpatrick D.A."/>
            <person name="Frisvad J.C."/>
            <person name="Nielsen K.L."/>
        </authorList>
    </citation>
    <scope>NUCLEOTIDE SEQUENCE</scope>
    <source>
        <strain evidence="2">IBT 30761</strain>
    </source>
</reference>
<organism evidence="2 3">
    <name type="scientific">Penicillium argentinense</name>
    <dbReference type="NCBI Taxonomy" id="1131581"/>
    <lineage>
        <taxon>Eukaryota</taxon>
        <taxon>Fungi</taxon>
        <taxon>Dikarya</taxon>
        <taxon>Ascomycota</taxon>
        <taxon>Pezizomycotina</taxon>
        <taxon>Eurotiomycetes</taxon>
        <taxon>Eurotiomycetidae</taxon>
        <taxon>Eurotiales</taxon>
        <taxon>Aspergillaceae</taxon>
        <taxon>Penicillium</taxon>
    </lineage>
</organism>
<dbReference type="PANTHER" id="PTHR37540:SF5">
    <property type="entry name" value="TRANSCRIPTION FACTOR DOMAIN-CONTAINING PROTEIN"/>
    <property type="match status" value="1"/>
</dbReference>
<evidence type="ECO:0000313" key="2">
    <source>
        <dbReference type="EMBL" id="KAJ5082698.1"/>
    </source>
</evidence>
<reference evidence="2" key="1">
    <citation type="submission" date="2022-11" db="EMBL/GenBank/DDBJ databases">
        <authorList>
            <person name="Petersen C."/>
        </authorList>
    </citation>
    <scope>NUCLEOTIDE SEQUENCE</scope>
    <source>
        <strain evidence="2">IBT 30761</strain>
    </source>
</reference>
<comment type="caution">
    <text evidence="2">The sequence shown here is derived from an EMBL/GenBank/DDBJ whole genome shotgun (WGS) entry which is preliminary data.</text>
</comment>
<name>A0A9W9EIY9_9EURO</name>
<proteinExistence type="predicted"/>
<accession>A0A9W9EIY9</accession>
<dbReference type="AlphaFoldDB" id="A0A9W9EIY9"/>
<dbReference type="OrthoDB" id="2130169at2759"/>
<feature type="region of interest" description="Disordered" evidence="1">
    <location>
        <begin position="1"/>
        <end position="21"/>
    </location>
</feature>
<evidence type="ECO:0000256" key="1">
    <source>
        <dbReference type="SAM" id="MobiDB-lite"/>
    </source>
</evidence>
<protein>
    <submittedName>
        <fullName evidence="2">N-ethylmaleimide reductase</fullName>
    </submittedName>
</protein>
<gene>
    <name evidence="2" type="ORF">N7532_011741</name>
</gene>
<dbReference type="Proteomes" id="UP001149074">
    <property type="component" value="Unassembled WGS sequence"/>
</dbReference>
<dbReference type="PANTHER" id="PTHR37540">
    <property type="entry name" value="TRANSCRIPTION FACTOR (ACR-2), PUTATIVE-RELATED-RELATED"/>
    <property type="match status" value="1"/>
</dbReference>
<dbReference type="GeneID" id="81363211"/>
<dbReference type="RefSeq" id="XP_056469220.1">
    <property type="nucleotide sequence ID" value="XM_056624232.1"/>
</dbReference>
<feature type="non-terminal residue" evidence="2">
    <location>
        <position position="448"/>
    </location>
</feature>
<keyword evidence="3" id="KW-1185">Reference proteome</keyword>
<feature type="compositionally biased region" description="Basic residues" evidence="1">
    <location>
        <begin position="8"/>
        <end position="21"/>
    </location>
</feature>